<keyword evidence="4 7" id="KW-0442">Lipid degradation</keyword>
<feature type="active site" description="Charge relay system" evidence="8">
    <location>
        <position position="349"/>
    </location>
</feature>
<accession>A0A0A1WDV8</accession>
<keyword evidence="3 7" id="KW-0378">Hydrolase</keyword>
<sequence>MKFNIVLLATGLLLAMATVATAITFDEERLALKQFVTSEERIRSHGYPAESHTVETSDGYLLTLFRIPYSHKLKNQRAKRPAFLLQHGLFSNSDCWLSSGPDHSLAYLLADAGFDVWLGNARGNIYSRANSQITLNSPKFWKFSWHEIGTIDIAAMIDYIRNFTGEQAVHYAGHSQGTTVYLALMSTRKEYNPKIKTAHLLAPCAFFNHGRHPIFQLGALVGTPGGLWNSILEDMELMPKNQLVNRIADTLCGQQPNLGKQCKDVVLWYAGDGYRNTNLTSMQVLIETHPGGSSSNQGIHYLQLTKSHKFRQFDYGTKKNQQIYKQDTPPDYDLSKITARTYSYSSANDALCGPRDVDTLVENMPYLVEDYRVPDPTWNHMDFIVANKMREVINDRVVRAAKTYERM</sequence>
<evidence type="ECO:0000256" key="5">
    <source>
        <dbReference type="ARBA" id="ARBA00023098"/>
    </source>
</evidence>
<reference evidence="11" key="2">
    <citation type="journal article" date="2015" name="Gigascience">
        <title>Reconstructing a comprehensive transcriptome assembly of a white-pupal translocated strain of the pest fruit fly Bactrocera cucurbitae.</title>
        <authorList>
            <person name="Sim S.B."/>
            <person name="Calla B."/>
            <person name="Hall B."/>
            <person name="DeRego T."/>
            <person name="Geib S.M."/>
        </authorList>
    </citation>
    <scope>NUCLEOTIDE SEQUENCE</scope>
</reference>
<protein>
    <recommendedName>
        <fullName evidence="7">Lipase</fullName>
    </recommendedName>
</protein>
<evidence type="ECO:0000259" key="10">
    <source>
        <dbReference type="Pfam" id="PF04083"/>
    </source>
</evidence>
<dbReference type="RefSeq" id="XP_011184340.2">
    <property type="nucleotide sequence ID" value="XM_011186038.3"/>
</dbReference>
<dbReference type="GO" id="GO:0016788">
    <property type="term" value="F:hydrolase activity, acting on ester bonds"/>
    <property type="evidence" value="ECO:0007669"/>
    <property type="project" value="InterPro"/>
</dbReference>
<evidence type="ECO:0000256" key="2">
    <source>
        <dbReference type="ARBA" id="ARBA00022729"/>
    </source>
</evidence>
<evidence type="ECO:0000256" key="3">
    <source>
        <dbReference type="ARBA" id="ARBA00022801"/>
    </source>
</evidence>
<dbReference type="SUPFAM" id="SSF53474">
    <property type="entry name" value="alpha/beta-Hydrolases"/>
    <property type="match status" value="1"/>
</dbReference>
<name>A0A0A1WDV8_ZEUCU</name>
<dbReference type="PIRSF" id="PIRSF000862">
    <property type="entry name" value="Steryl_ester_lip"/>
    <property type="match status" value="1"/>
</dbReference>
<dbReference type="AlphaFoldDB" id="A0A0A1WDV8"/>
<gene>
    <name evidence="11" type="primary">Lip3_0</name>
    <name evidence="11" type="ORF">g.5697</name>
</gene>
<reference evidence="11" key="1">
    <citation type="submission" date="2014-11" db="EMBL/GenBank/DDBJ databases">
        <authorList>
            <person name="Geib S."/>
        </authorList>
    </citation>
    <scope>NUCLEOTIDE SEQUENCE</scope>
</reference>
<dbReference type="CTD" id="105213312"/>
<feature type="domain" description="Partial AB-hydrolase lipase" evidence="10">
    <location>
        <begin position="40"/>
        <end position="99"/>
    </location>
</feature>
<dbReference type="GO" id="GO:0016042">
    <property type="term" value="P:lipid catabolic process"/>
    <property type="evidence" value="ECO:0007669"/>
    <property type="project" value="UniProtKB-KW"/>
</dbReference>
<evidence type="ECO:0000256" key="7">
    <source>
        <dbReference type="PIRNR" id="PIRNR000862"/>
    </source>
</evidence>
<dbReference type="InterPro" id="IPR006693">
    <property type="entry name" value="AB_hydrolase_lipase"/>
</dbReference>
<feature type="active site" description="Charge relay system" evidence="8">
    <location>
        <position position="380"/>
    </location>
</feature>
<comment type="similarity">
    <text evidence="1 7">Belongs to the AB hydrolase superfamily. Lipase family.</text>
</comment>
<evidence type="ECO:0000256" key="4">
    <source>
        <dbReference type="ARBA" id="ARBA00022963"/>
    </source>
</evidence>
<evidence type="ECO:0000256" key="6">
    <source>
        <dbReference type="ARBA" id="ARBA00023180"/>
    </source>
</evidence>
<feature type="active site" description="Nucleophile" evidence="8">
    <location>
        <position position="175"/>
    </location>
</feature>
<dbReference type="GeneID" id="105213312"/>
<dbReference type="Pfam" id="PF04083">
    <property type="entry name" value="Abhydro_lipase"/>
    <property type="match status" value="1"/>
</dbReference>
<dbReference type="InterPro" id="IPR029058">
    <property type="entry name" value="AB_hydrolase_fold"/>
</dbReference>
<keyword evidence="5" id="KW-0443">Lipid metabolism</keyword>
<evidence type="ECO:0000256" key="9">
    <source>
        <dbReference type="SAM" id="SignalP"/>
    </source>
</evidence>
<dbReference type="Gene3D" id="3.40.50.1820">
    <property type="entry name" value="alpha/beta hydrolase"/>
    <property type="match status" value="1"/>
</dbReference>
<evidence type="ECO:0000313" key="11">
    <source>
        <dbReference type="EMBL" id="JAC97091.1"/>
    </source>
</evidence>
<evidence type="ECO:0000256" key="1">
    <source>
        <dbReference type="ARBA" id="ARBA00010701"/>
    </source>
</evidence>
<evidence type="ECO:0000256" key="8">
    <source>
        <dbReference type="PIRSR" id="PIRSR000862-1"/>
    </source>
</evidence>
<dbReference type="FunFam" id="3.40.50.1820:FF:000021">
    <property type="entry name" value="Lipase"/>
    <property type="match status" value="1"/>
</dbReference>
<keyword evidence="6" id="KW-0325">Glycoprotein</keyword>
<dbReference type="OrthoDB" id="9974421at2759"/>
<dbReference type="PANTHER" id="PTHR11005">
    <property type="entry name" value="LYSOSOMAL ACID LIPASE-RELATED"/>
    <property type="match status" value="1"/>
</dbReference>
<dbReference type="EMBL" id="GBXI01017200">
    <property type="protein sequence ID" value="JAC97091.1"/>
    <property type="molecule type" value="Transcribed_RNA"/>
</dbReference>
<dbReference type="InterPro" id="IPR025483">
    <property type="entry name" value="Lipase_euk"/>
</dbReference>
<feature type="chain" id="PRO_5001993697" description="Lipase" evidence="9">
    <location>
        <begin position="23"/>
        <end position="407"/>
    </location>
</feature>
<organism evidence="11">
    <name type="scientific">Zeugodacus cucurbitae</name>
    <name type="common">Melon fruit fly</name>
    <name type="synonym">Bactrocera cucurbitae</name>
    <dbReference type="NCBI Taxonomy" id="28588"/>
    <lineage>
        <taxon>Eukaryota</taxon>
        <taxon>Metazoa</taxon>
        <taxon>Ecdysozoa</taxon>
        <taxon>Arthropoda</taxon>
        <taxon>Hexapoda</taxon>
        <taxon>Insecta</taxon>
        <taxon>Pterygota</taxon>
        <taxon>Neoptera</taxon>
        <taxon>Endopterygota</taxon>
        <taxon>Diptera</taxon>
        <taxon>Brachycera</taxon>
        <taxon>Muscomorpha</taxon>
        <taxon>Tephritoidea</taxon>
        <taxon>Tephritidae</taxon>
        <taxon>Zeugodacus</taxon>
        <taxon>Zeugodacus</taxon>
    </lineage>
</organism>
<proteinExistence type="inferred from homology"/>
<feature type="signal peptide" evidence="9">
    <location>
        <begin position="1"/>
        <end position="22"/>
    </location>
</feature>
<keyword evidence="2 9" id="KW-0732">Signal</keyword>